<dbReference type="PANTHER" id="PTHR33362">
    <property type="entry name" value="SIALIC ACID TRAP TRANSPORTER PERMEASE PROTEIN SIAT-RELATED"/>
    <property type="match status" value="1"/>
</dbReference>
<evidence type="ECO:0000259" key="8">
    <source>
        <dbReference type="Pfam" id="PF06808"/>
    </source>
</evidence>
<dbReference type="PATRIC" id="fig|692370.5.peg.1728"/>
<keyword evidence="6 7" id="KW-0472">Membrane</keyword>
<dbReference type="InterPro" id="IPR004681">
    <property type="entry name" value="TRAP_DctM"/>
</dbReference>
<evidence type="ECO:0000256" key="1">
    <source>
        <dbReference type="ARBA" id="ARBA00004429"/>
    </source>
</evidence>
<name>A0A1B2ADJ9_9SPHN</name>
<evidence type="ECO:0000256" key="3">
    <source>
        <dbReference type="ARBA" id="ARBA00022519"/>
    </source>
</evidence>
<keyword evidence="3 7" id="KW-0997">Cell inner membrane</keyword>
<evidence type="ECO:0000313" key="10">
    <source>
        <dbReference type="Proteomes" id="UP000092932"/>
    </source>
</evidence>
<feature type="transmembrane region" description="Helical" evidence="7">
    <location>
        <begin position="274"/>
        <end position="296"/>
    </location>
</feature>
<dbReference type="KEGG" id="ado:A6F68_01714"/>
<evidence type="ECO:0000256" key="4">
    <source>
        <dbReference type="ARBA" id="ARBA00022692"/>
    </source>
</evidence>
<dbReference type="AlphaFoldDB" id="A0A1B2ADJ9"/>
<keyword evidence="10" id="KW-1185">Reference proteome</keyword>
<dbReference type="GO" id="GO:0005886">
    <property type="term" value="C:plasma membrane"/>
    <property type="evidence" value="ECO:0007669"/>
    <property type="project" value="UniProtKB-SubCell"/>
</dbReference>
<evidence type="ECO:0000256" key="6">
    <source>
        <dbReference type="ARBA" id="ARBA00023136"/>
    </source>
</evidence>
<keyword evidence="2" id="KW-1003">Cell membrane</keyword>
<feature type="transmembrane region" description="Helical" evidence="7">
    <location>
        <begin position="402"/>
        <end position="427"/>
    </location>
</feature>
<evidence type="ECO:0000313" key="9">
    <source>
        <dbReference type="EMBL" id="ANY20226.1"/>
    </source>
</evidence>
<feature type="transmembrane region" description="Helical" evidence="7">
    <location>
        <begin position="316"/>
        <end position="333"/>
    </location>
</feature>
<evidence type="ECO:0000256" key="5">
    <source>
        <dbReference type="ARBA" id="ARBA00022989"/>
    </source>
</evidence>
<evidence type="ECO:0000256" key="2">
    <source>
        <dbReference type="ARBA" id="ARBA00022475"/>
    </source>
</evidence>
<comment type="caution">
    <text evidence="7">Lacks conserved residue(s) required for the propagation of feature annotation.</text>
</comment>
<organism evidence="9 10">
    <name type="scientific">Tsuneonella dongtanensis</name>
    <dbReference type="NCBI Taxonomy" id="692370"/>
    <lineage>
        <taxon>Bacteria</taxon>
        <taxon>Pseudomonadati</taxon>
        <taxon>Pseudomonadota</taxon>
        <taxon>Alphaproteobacteria</taxon>
        <taxon>Sphingomonadales</taxon>
        <taxon>Erythrobacteraceae</taxon>
        <taxon>Tsuneonella</taxon>
    </lineage>
</organism>
<comment type="subcellular location">
    <subcellularLocation>
        <location evidence="1 7">Cell inner membrane</location>
        <topology evidence="1 7">Multi-pass membrane protein</topology>
    </subcellularLocation>
</comment>
<comment type="function">
    <text evidence="7">Part of the tripartite ATP-independent periplasmic (TRAP) transport system.</text>
</comment>
<dbReference type="STRING" id="692370.A6F68_01714"/>
<keyword evidence="7" id="KW-0813">Transport</keyword>
<feature type="transmembrane region" description="Helical" evidence="7">
    <location>
        <begin position="217"/>
        <end position="238"/>
    </location>
</feature>
<dbReference type="Pfam" id="PF06808">
    <property type="entry name" value="DctM"/>
    <property type="match status" value="1"/>
</dbReference>
<dbReference type="InterPro" id="IPR010656">
    <property type="entry name" value="DctM"/>
</dbReference>
<feature type="transmembrane region" description="Helical" evidence="7">
    <location>
        <begin position="49"/>
        <end position="71"/>
    </location>
</feature>
<keyword evidence="5 7" id="KW-1133">Transmembrane helix</keyword>
<reference evidence="9 10" key="1">
    <citation type="submission" date="2016-07" db="EMBL/GenBank/DDBJ databases">
        <title>Complete genome sequence of Altererythrobacter dongtanensis KCTC 22672, a type strain with esterase isolated from tidal flat.</title>
        <authorList>
            <person name="Cheng H."/>
            <person name="Wu Y.-H."/>
            <person name="Zhou P."/>
            <person name="Huo Y.-Y."/>
            <person name="Wang C.-S."/>
            <person name="Xu X.-W."/>
        </authorList>
    </citation>
    <scope>NUCLEOTIDE SEQUENCE [LARGE SCALE GENOMIC DNA]</scope>
    <source>
        <strain evidence="9 10">KCTC 22672</strain>
    </source>
</reference>
<dbReference type="GO" id="GO:0022857">
    <property type="term" value="F:transmembrane transporter activity"/>
    <property type="evidence" value="ECO:0007669"/>
    <property type="project" value="UniProtKB-UniRule"/>
</dbReference>
<sequence>MDPALVVLLLALAVLLVIGTPVALALLLSTAAALVLLDIPLAVSLQRLAAGINVFSLLAIPFFIFAGDLMYRSGIAGQLVSIAEASLGRARGGLGQVNVGASMLFGAVSGSPIANASAMGSTISPMMQEKGYDRDYATNVNVTAAIVGLLIPPSHNMIIYAASAGTGVSIADLFLAGVFPGILTGLLLMFVAWRVAVARGYPAGVFPGWRAFAKATLYALPGLMTAIIIIGGILSGIFTATESSAIAVIYTIAVGVLVYRTVGWREFQDSAMASVRITAMVLLIIGAASSFGYVLAILEVPSGMASLIGSITNEPILVLLIINVMLLLLGTFMDMSPLIVITTPIFLPIVAPLGIDPVHFGIIMMLNLGIGLVTPPVGSVLFVGAAVSGISVEKTIRTIWPFYFALIAALLLVTYVPAISLALPAAFQ</sequence>
<gene>
    <name evidence="9" type="primary">siaT_1</name>
    <name evidence="9" type="ORF">A6F68_01714</name>
</gene>
<comment type="similarity">
    <text evidence="7">Belongs to the TRAP transporter large permease family.</text>
</comment>
<protein>
    <recommendedName>
        <fullName evidence="7">TRAP transporter large permease protein</fullName>
    </recommendedName>
</protein>
<dbReference type="PIRSF" id="PIRSF006066">
    <property type="entry name" value="HI0050"/>
    <property type="match status" value="1"/>
</dbReference>
<accession>A0A1B2ADJ9</accession>
<feature type="domain" description="TRAP C4-dicarboxylate transport system permease DctM subunit" evidence="8">
    <location>
        <begin position="10"/>
        <end position="419"/>
    </location>
</feature>
<proteinExistence type="inferred from homology"/>
<feature type="transmembrane region" description="Helical" evidence="7">
    <location>
        <begin position="372"/>
        <end position="390"/>
    </location>
</feature>
<evidence type="ECO:0000256" key="7">
    <source>
        <dbReference type="RuleBase" id="RU369079"/>
    </source>
</evidence>
<dbReference type="PANTHER" id="PTHR33362:SF2">
    <property type="entry name" value="TRAP TRANSPORTER LARGE PERMEASE PROTEIN"/>
    <property type="match status" value="1"/>
</dbReference>
<comment type="subunit">
    <text evidence="7">The complex comprises the extracytoplasmic solute receptor protein and the two transmembrane proteins.</text>
</comment>
<dbReference type="NCBIfam" id="TIGR00786">
    <property type="entry name" value="dctM"/>
    <property type="match status" value="1"/>
</dbReference>
<keyword evidence="4 7" id="KW-0812">Transmembrane</keyword>
<dbReference type="RefSeq" id="WP_067678576.1">
    <property type="nucleotide sequence ID" value="NZ_CP016591.1"/>
</dbReference>
<feature type="transmembrane region" description="Helical" evidence="7">
    <location>
        <begin position="173"/>
        <end position="196"/>
    </location>
</feature>
<dbReference type="EMBL" id="CP016591">
    <property type="protein sequence ID" value="ANY20226.1"/>
    <property type="molecule type" value="Genomic_DNA"/>
</dbReference>
<feature type="transmembrane region" description="Helical" evidence="7">
    <location>
        <begin position="136"/>
        <end position="153"/>
    </location>
</feature>
<feature type="transmembrane region" description="Helical" evidence="7">
    <location>
        <begin position="244"/>
        <end position="262"/>
    </location>
</feature>
<dbReference type="Proteomes" id="UP000092932">
    <property type="component" value="Chromosome"/>
</dbReference>
<dbReference type="OrthoDB" id="9790209at2"/>